<organism evidence="2 3">
    <name type="scientific">Paracidovorax citrulli</name>
    <name type="common">Acidovorax citrulli</name>
    <dbReference type="NCBI Taxonomy" id="80869"/>
    <lineage>
        <taxon>Bacteria</taxon>
        <taxon>Pseudomonadati</taxon>
        <taxon>Pseudomonadota</taxon>
        <taxon>Betaproteobacteria</taxon>
        <taxon>Burkholderiales</taxon>
        <taxon>Comamonadaceae</taxon>
        <taxon>Paracidovorax</taxon>
    </lineage>
</organism>
<feature type="chain" id="PRO_5046290390" description="Lipocalin-like domain-containing protein" evidence="1">
    <location>
        <begin position="25"/>
        <end position="240"/>
    </location>
</feature>
<keyword evidence="1" id="KW-0732">Signal</keyword>
<sequence>MKQTSYPKRLFMIALLSLIGLQNAFPSASDIAQPSRNRFKRPIMEISGWWQVVRHEADMNRPLPIDWPGIYKHNKAYLPIGKIIHIQPTGISTMILKGPDGMPNGPSGEGFIYTIFPPFGDDYCAIREDGEGWKQFCDIYRERGVPTQQRMIILDIDFNDRLARKWPKVEPYLFDVVPEAIMPTALDSISISRDKKELYLMLLRPENRPKNGEKEYEGFEYATVLRKIPAPSGLTLPKSD</sequence>
<gene>
    <name evidence="2" type="ORF">QRO08_23780</name>
</gene>
<dbReference type="EMBL" id="CP127363">
    <property type="protein sequence ID" value="WIY48801.1"/>
    <property type="molecule type" value="Genomic_DNA"/>
</dbReference>
<evidence type="ECO:0000256" key="1">
    <source>
        <dbReference type="SAM" id="SignalP"/>
    </source>
</evidence>
<feature type="signal peptide" evidence="1">
    <location>
        <begin position="1"/>
        <end position="24"/>
    </location>
</feature>
<accession>A0ABY9APE5</accession>
<name>A0ABY9APE5_PARCI</name>
<evidence type="ECO:0000313" key="2">
    <source>
        <dbReference type="EMBL" id="WIY48801.1"/>
    </source>
</evidence>
<reference evidence="2 3" key="1">
    <citation type="submission" date="2023-06" db="EMBL/GenBank/DDBJ databases">
        <authorList>
            <person name="Ham H."/>
            <person name="Park D.S."/>
        </authorList>
    </citation>
    <scope>NUCLEOTIDE SEQUENCE [LARGE SCALE GENOMIC DNA]</scope>
    <source>
        <strain evidence="2 3">KACC 17005</strain>
    </source>
</reference>
<keyword evidence="3" id="KW-1185">Reference proteome</keyword>
<protein>
    <recommendedName>
        <fullName evidence="4">Lipocalin-like domain-containing protein</fullName>
    </recommendedName>
</protein>
<dbReference type="RefSeq" id="WP_133246144.1">
    <property type="nucleotide sequence ID" value="NZ_CP023687.1"/>
</dbReference>
<dbReference type="Proteomes" id="UP001242732">
    <property type="component" value="Chromosome"/>
</dbReference>
<proteinExistence type="predicted"/>
<dbReference type="GeneID" id="79790041"/>
<evidence type="ECO:0000313" key="3">
    <source>
        <dbReference type="Proteomes" id="UP001242732"/>
    </source>
</evidence>
<evidence type="ECO:0008006" key="4">
    <source>
        <dbReference type="Google" id="ProtNLM"/>
    </source>
</evidence>